<accession>A0ABU4GEB8</accession>
<reference evidence="1 2" key="1">
    <citation type="submission" date="2023-06" db="EMBL/GenBank/DDBJ databases">
        <title>Sporosarcina sp. nov., isolated from Korean traditional fermented seafood 'Jeotgal'.</title>
        <authorList>
            <person name="Yang A.I."/>
            <person name="Shin N.-R."/>
        </authorList>
    </citation>
    <scope>NUCLEOTIDE SEQUENCE [LARGE SCALE GENOMIC DNA]</scope>
    <source>
        <strain evidence="1 2">KCTC13119</strain>
    </source>
</reference>
<gene>
    <name evidence="1" type="ORF">QT711_19310</name>
</gene>
<evidence type="ECO:0000313" key="1">
    <source>
        <dbReference type="EMBL" id="MDW0115302.1"/>
    </source>
</evidence>
<protein>
    <recommendedName>
        <fullName evidence="3">Adenylate kinase</fullName>
    </recommendedName>
</protein>
<evidence type="ECO:0008006" key="3">
    <source>
        <dbReference type="Google" id="ProtNLM"/>
    </source>
</evidence>
<sequence length="177" mass="20919">MKIFIMGIVASRKTTYAKELSKQTSLPFIELDSVVYHTVDDVRVKRSLDEQLQVIQEMDAAGSWIAEGVYRPSYHILLDMADVVIWLDPPLWKRKMRILSRHIRQVLGMEACAYEPNVQMLRNMYKWTKYFEGRRDEMNEILQPYVHKLVTVVNDPHKNESLLEWKNSIHQGKELEK</sequence>
<evidence type="ECO:0000313" key="2">
    <source>
        <dbReference type="Proteomes" id="UP001282284"/>
    </source>
</evidence>
<dbReference type="Gene3D" id="3.40.50.300">
    <property type="entry name" value="P-loop containing nucleotide triphosphate hydrolases"/>
    <property type="match status" value="1"/>
</dbReference>
<dbReference type="InterPro" id="IPR052922">
    <property type="entry name" value="Cytidylate_Kinase-2"/>
</dbReference>
<organism evidence="1 2">
    <name type="scientific">Sporosarcina saromensis</name>
    <dbReference type="NCBI Taxonomy" id="359365"/>
    <lineage>
        <taxon>Bacteria</taxon>
        <taxon>Bacillati</taxon>
        <taxon>Bacillota</taxon>
        <taxon>Bacilli</taxon>
        <taxon>Bacillales</taxon>
        <taxon>Caryophanaceae</taxon>
        <taxon>Sporosarcina</taxon>
    </lineage>
</organism>
<dbReference type="EMBL" id="JAUBDI010000039">
    <property type="protein sequence ID" value="MDW0115302.1"/>
    <property type="molecule type" value="Genomic_DNA"/>
</dbReference>
<dbReference type="PANTHER" id="PTHR37816:SF2">
    <property type="entry name" value="DNA TOPOLOGY MODULATION PROTEIN FLAR-RELATED PROTEIN"/>
    <property type="match status" value="1"/>
</dbReference>
<dbReference type="SUPFAM" id="SSF52540">
    <property type="entry name" value="P-loop containing nucleoside triphosphate hydrolases"/>
    <property type="match status" value="1"/>
</dbReference>
<keyword evidence="2" id="KW-1185">Reference proteome</keyword>
<comment type="caution">
    <text evidence="1">The sequence shown here is derived from an EMBL/GenBank/DDBJ whole genome shotgun (WGS) entry which is preliminary data.</text>
</comment>
<name>A0ABU4GEB8_9BACL</name>
<dbReference type="PANTHER" id="PTHR37816">
    <property type="entry name" value="YALI0E33011P"/>
    <property type="match status" value="1"/>
</dbReference>
<dbReference type="Proteomes" id="UP001282284">
    <property type="component" value="Unassembled WGS sequence"/>
</dbReference>
<dbReference type="RefSeq" id="WP_317946900.1">
    <property type="nucleotide sequence ID" value="NZ_JAUBDI010000039.1"/>
</dbReference>
<proteinExistence type="predicted"/>
<dbReference type="InterPro" id="IPR027417">
    <property type="entry name" value="P-loop_NTPase"/>
</dbReference>